<sequence length="140" mass="16403">MLRDRLETNEGFCRKKIKKIGQVKQNVAVVPKKNVGVQEEKPRGGTCSEGKQPETVTVRTQYVGNPVVDYKIWVSKEVQKGEVKMMDEKLEDMIKRYWEDYDYSGNNMNNGGRNRIVVLWKRDEVQITVHRKEEQFAHCK</sequence>
<protein>
    <submittedName>
        <fullName evidence="1">OLC1v1036300C1</fullName>
    </submittedName>
</protein>
<evidence type="ECO:0000313" key="1">
    <source>
        <dbReference type="EMBL" id="CAI9099473.1"/>
    </source>
</evidence>
<dbReference type="Proteomes" id="UP001161247">
    <property type="component" value="Chromosome 3"/>
</dbReference>
<dbReference type="AlphaFoldDB" id="A0AAV1CW36"/>
<dbReference type="EMBL" id="OX459120">
    <property type="protein sequence ID" value="CAI9099473.1"/>
    <property type="molecule type" value="Genomic_DNA"/>
</dbReference>
<accession>A0AAV1CW36</accession>
<keyword evidence="2" id="KW-1185">Reference proteome</keyword>
<organism evidence="1 2">
    <name type="scientific">Oldenlandia corymbosa var. corymbosa</name>
    <dbReference type="NCBI Taxonomy" id="529605"/>
    <lineage>
        <taxon>Eukaryota</taxon>
        <taxon>Viridiplantae</taxon>
        <taxon>Streptophyta</taxon>
        <taxon>Embryophyta</taxon>
        <taxon>Tracheophyta</taxon>
        <taxon>Spermatophyta</taxon>
        <taxon>Magnoliopsida</taxon>
        <taxon>eudicotyledons</taxon>
        <taxon>Gunneridae</taxon>
        <taxon>Pentapetalae</taxon>
        <taxon>asterids</taxon>
        <taxon>lamiids</taxon>
        <taxon>Gentianales</taxon>
        <taxon>Rubiaceae</taxon>
        <taxon>Rubioideae</taxon>
        <taxon>Spermacoceae</taxon>
        <taxon>Hedyotis-Oldenlandia complex</taxon>
        <taxon>Oldenlandia</taxon>
    </lineage>
</organism>
<name>A0AAV1CW36_OLDCO</name>
<evidence type="ECO:0000313" key="2">
    <source>
        <dbReference type="Proteomes" id="UP001161247"/>
    </source>
</evidence>
<proteinExistence type="predicted"/>
<reference evidence="1" key="1">
    <citation type="submission" date="2023-03" db="EMBL/GenBank/DDBJ databases">
        <authorList>
            <person name="Julca I."/>
        </authorList>
    </citation>
    <scope>NUCLEOTIDE SEQUENCE</scope>
</reference>
<gene>
    <name evidence="1" type="ORF">OLC1_LOCUS9490</name>
</gene>